<protein>
    <submittedName>
        <fullName evidence="1">Uncharacterized protein</fullName>
    </submittedName>
</protein>
<reference evidence="1 2" key="1">
    <citation type="submission" date="2018-11" db="EMBL/GenBank/DDBJ databases">
        <authorList>
            <consortium name="Pathogen Informatics"/>
        </authorList>
    </citation>
    <scope>NUCLEOTIDE SEQUENCE [LARGE SCALE GENOMIC DNA]</scope>
    <source>
        <strain evidence="1 2">MHpl1</strain>
    </source>
</reference>
<dbReference type="Pfam" id="PF00908">
    <property type="entry name" value="dTDP_sugar_isom"/>
    <property type="match status" value="1"/>
</dbReference>
<dbReference type="SUPFAM" id="SSF51182">
    <property type="entry name" value="RmlC-like cupins"/>
    <property type="match status" value="1"/>
</dbReference>
<dbReference type="Proteomes" id="UP000268014">
    <property type="component" value="Unassembled WGS sequence"/>
</dbReference>
<dbReference type="Gene3D" id="2.60.120.10">
    <property type="entry name" value="Jelly Rolls"/>
    <property type="match status" value="1"/>
</dbReference>
<keyword evidence="2" id="KW-1185">Reference proteome</keyword>
<dbReference type="InterPro" id="IPR014710">
    <property type="entry name" value="RmlC-like_jellyroll"/>
</dbReference>
<dbReference type="GO" id="GO:0008830">
    <property type="term" value="F:dTDP-4-dehydrorhamnose 3,5-epimerase activity"/>
    <property type="evidence" value="ECO:0007669"/>
    <property type="project" value="InterPro"/>
</dbReference>
<organism evidence="1 2">
    <name type="scientific">Haemonchus placei</name>
    <name type="common">Barber's pole worm</name>
    <dbReference type="NCBI Taxonomy" id="6290"/>
    <lineage>
        <taxon>Eukaryota</taxon>
        <taxon>Metazoa</taxon>
        <taxon>Ecdysozoa</taxon>
        <taxon>Nematoda</taxon>
        <taxon>Chromadorea</taxon>
        <taxon>Rhabditida</taxon>
        <taxon>Rhabditina</taxon>
        <taxon>Rhabditomorpha</taxon>
        <taxon>Strongyloidea</taxon>
        <taxon>Trichostrongylidae</taxon>
        <taxon>Haemonchus</taxon>
    </lineage>
</organism>
<name>A0A3P7VRE6_HAEPC</name>
<gene>
    <name evidence="1" type="ORF">HPLM_LOCUS1</name>
</gene>
<sequence>MFEKWHGVVLNSTSNHKYWIPDRFGHGFQEVMDGAQAFYKCTAVYDQITENRSLRQGHQRGVAAVGQGNRERPRQMSPKLSDIFLQIVAL</sequence>
<dbReference type="AlphaFoldDB" id="A0A3P7VRE6"/>
<dbReference type="InterPro" id="IPR000888">
    <property type="entry name" value="RmlC-like"/>
</dbReference>
<evidence type="ECO:0000313" key="2">
    <source>
        <dbReference type="Proteomes" id="UP000268014"/>
    </source>
</evidence>
<dbReference type="EMBL" id="UZAF01000001">
    <property type="protein sequence ID" value="VDO04005.1"/>
    <property type="molecule type" value="Genomic_DNA"/>
</dbReference>
<proteinExistence type="predicted"/>
<dbReference type="InterPro" id="IPR011051">
    <property type="entry name" value="RmlC_Cupin_sf"/>
</dbReference>
<evidence type="ECO:0000313" key="1">
    <source>
        <dbReference type="EMBL" id="VDO04005.1"/>
    </source>
</evidence>
<accession>A0A3P7VRE6</accession>